<dbReference type="Gene3D" id="1.20.58.320">
    <property type="entry name" value="TPR-like"/>
    <property type="match status" value="1"/>
</dbReference>
<reference evidence="2 3" key="1">
    <citation type="submission" date="2023-10" db="EMBL/GenBank/DDBJ databases">
        <title>Two novel species belonging to the OM43/NOR5 clade.</title>
        <authorList>
            <person name="Park M."/>
        </authorList>
    </citation>
    <scope>NUCLEOTIDE SEQUENCE [LARGE SCALE GENOMIC DNA]</scope>
    <source>
        <strain evidence="2 3">IMCC45268</strain>
    </source>
</reference>
<evidence type="ECO:0000313" key="3">
    <source>
        <dbReference type="Proteomes" id="UP001626549"/>
    </source>
</evidence>
<dbReference type="Proteomes" id="UP001626549">
    <property type="component" value="Chromosome"/>
</dbReference>
<feature type="region of interest" description="Disordered" evidence="1">
    <location>
        <begin position="160"/>
        <end position="179"/>
    </location>
</feature>
<dbReference type="RefSeq" id="WP_407327257.1">
    <property type="nucleotide sequence ID" value="NZ_CP136865.1"/>
</dbReference>
<gene>
    <name evidence="2" type="ORF">R0137_15200</name>
</gene>
<dbReference type="InterPro" id="IPR010323">
    <property type="entry name" value="DUF924"/>
</dbReference>
<dbReference type="InterPro" id="IPR011990">
    <property type="entry name" value="TPR-like_helical_dom_sf"/>
</dbReference>
<organism evidence="2 3">
    <name type="scientific">Congregibacter brevis</name>
    <dbReference type="NCBI Taxonomy" id="3081201"/>
    <lineage>
        <taxon>Bacteria</taxon>
        <taxon>Pseudomonadati</taxon>
        <taxon>Pseudomonadota</taxon>
        <taxon>Gammaproteobacteria</taxon>
        <taxon>Cellvibrionales</taxon>
        <taxon>Halieaceae</taxon>
        <taxon>Congregibacter</taxon>
    </lineage>
</organism>
<dbReference type="EMBL" id="CP136865">
    <property type="protein sequence ID" value="WOJ96579.1"/>
    <property type="molecule type" value="Genomic_DNA"/>
</dbReference>
<dbReference type="SUPFAM" id="SSF48452">
    <property type="entry name" value="TPR-like"/>
    <property type="match status" value="1"/>
</dbReference>
<sequence>MESAQAVLDFWFVESGSKRWFKQSDDFDALCRERFLPTLEAARLGECWKWRSTPEGRCAEIIVLDQFSRNLFREDLRAYTQDGIALVLAQEAVARGDDLRMNDDQRYFSYMPYMHSESLAVHKEGLRLFGALGNTEALRYAIAHEKVIAEFGRYPTRNADLGRTSTPEEEQYLANRKGW</sequence>
<name>A0ABZ0IAN9_9GAMM</name>
<accession>A0ABZ0IAN9</accession>
<keyword evidence="3" id="KW-1185">Reference proteome</keyword>
<dbReference type="Gene3D" id="1.25.40.10">
    <property type="entry name" value="Tetratricopeptide repeat domain"/>
    <property type="match status" value="1"/>
</dbReference>
<dbReference type="Pfam" id="PF06041">
    <property type="entry name" value="DUF924"/>
    <property type="match status" value="1"/>
</dbReference>
<evidence type="ECO:0000256" key="1">
    <source>
        <dbReference type="SAM" id="MobiDB-lite"/>
    </source>
</evidence>
<evidence type="ECO:0000313" key="2">
    <source>
        <dbReference type="EMBL" id="WOJ96579.1"/>
    </source>
</evidence>
<protein>
    <submittedName>
        <fullName evidence="2">DUF924 family protein</fullName>
    </submittedName>
</protein>
<proteinExistence type="predicted"/>